<feature type="transmembrane region" description="Helical" evidence="7">
    <location>
        <begin position="332"/>
        <end position="355"/>
    </location>
</feature>
<feature type="transmembrane region" description="Helical" evidence="7">
    <location>
        <begin position="451"/>
        <end position="471"/>
    </location>
</feature>
<evidence type="ECO:0000256" key="5">
    <source>
        <dbReference type="ARBA" id="ARBA00023136"/>
    </source>
</evidence>
<evidence type="ECO:0000256" key="4">
    <source>
        <dbReference type="ARBA" id="ARBA00022989"/>
    </source>
</evidence>
<evidence type="ECO:0000256" key="7">
    <source>
        <dbReference type="SAM" id="Phobius"/>
    </source>
</evidence>
<keyword evidence="3 7" id="KW-0812">Transmembrane</keyword>
<evidence type="ECO:0000256" key="6">
    <source>
        <dbReference type="ARBA" id="ARBA00038076"/>
    </source>
</evidence>
<dbReference type="InterPro" id="IPR025857">
    <property type="entry name" value="MacB_PCD"/>
</dbReference>
<proteinExistence type="inferred from homology"/>
<feature type="transmembrane region" description="Helical" evidence="7">
    <location>
        <begin position="779"/>
        <end position="804"/>
    </location>
</feature>
<evidence type="ECO:0000313" key="11">
    <source>
        <dbReference type="Proteomes" id="UP001500016"/>
    </source>
</evidence>
<evidence type="ECO:0000259" key="8">
    <source>
        <dbReference type="Pfam" id="PF02687"/>
    </source>
</evidence>
<comment type="similarity">
    <text evidence="6">Belongs to the ABC-4 integral membrane protein family.</text>
</comment>
<comment type="caution">
    <text evidence="10">The sequence shown here is derived from an EMBL/GenBank/DDBJ whole genome shotgun (WGS) entry which is preliminary data.</text>
</comment>
<evidence type="ECO:0000256" key="1">
    <source>
        <dbReference type="ARBA" id="ARBA00004651"/>
    </source>
</evidence>
<feature type="transmembrane region" description="Helical" evidence="7">
    <location>
        <begin position="375"/>
        <end position="396"/>
    </location>
</feature>
<feature type="domain" description="ABC3 transporter permease C-terminal" evidence="8">
    <location>
        <begin position="736"/>
        <end position="847"/>
    </location>
</feature>
<dbReference type="Pfam" id="PF02687">
    <property type="entry name" value="FtsX"/>
    <property type="match status" value="2"/>
</dbReference>
<accession>A0ABN2WEI5</accession>
<feature type="transmembrane region" description="Helical" evidence="7">
    <location>
        <begin position="282"/>
        <end position="305"/>
    </location>
</feature>
<evidence type="ECO:0000259" key="9">
    <source>
        <dbReference type="Pfam" id="PF12704"/>
    </source>
</evidence>
<feature type="transmembrane region" description="Helical" evidence="7">
    <location>
        <begin position="25"/>
        <end position="46"/>
    </location>
</feature>
<dbReference type="PANTHER" id="PTHR30572">
    <property type="entry name" value="MEMBRANE COMPONENT OF TRANSPORTER-RELATED"/>
    <property type="match status" value="1"/>
</dbReference>
<comment type="subcellular location">
    <subcellularLocation>
        <location evidence="1">Cell membrane</location>
        <topology evidence="1">Multi-pass membrane protein</topology>
    </subcellularLocation>
</comment>
<feature type="domain" description="MacB-like periplasmic core" evidence="9">
    <location>
        <begin position="96"/>
        <end position="240"/>
    </location>
</feature>
<feature type="domain" description="ABC3 transporter permease C-terminal" evidence="8">
    <location>
        <begin position="283"/>
        <end position="403"/>
    </location>
</feature>
<keyword evidence="4 7" id="KW-1133">Transmembrane helix</keyword>
<dbReference type="InterPro" id="IPR003838">
    <property type="entry name" value="ABC3_permease_C"/>
</dbReference>
<keyword evidence="2" id="KW-1003">Cell membrane</keyword>
<feature type="transmembrane region" description="Helical" evidence="7">
    <location>
        <begin position="420"/>
        <end position="439"/>
    </location>
</feature>
<dbReference type="InterPro" id="IPR050250">
    <property type="entry name" value="Macrolide_Exporter_MacB"/>
</dbReference>
<name>A0ABN2WEI5_9ACTN</name>
<evidence type="ECO:0000256" key="3">
    <source>
        <dbReference type="ARBA" id="ARBA00022692"/>
    </source>
</evidence>
<reference evidence="10 11" key="1">
    <citation type="journal article" date="2019" name="Int. J. Syst. Evol. Microbiol.">
        <title>The Global Catalogue of Microorganisms (GCM) 10K type strain sequencing project: providing services to taxonomists for standard genome sequencing and annotation.</title>
        <authorList>
            <consortium name="The Broad Institute Genomics Platform"/>
            <consortium name="The Broad Institute Genome Sequencing Center for Infectious Disease"/>
            <person name="Wu L."/>
            <person name="Ma J."/>
        </authorList>
    </citation>
    <scope>NUCLEOTIDE SEQUENCE [LARGE SCALE GENOMIC DNA]</scope>
    <source>
        <strain evidence="10 11">JCM 15478</strain>
    </source>
</reference>
<dbReference type="RefSeq" id="WP_344531834.1">
    <property type="nucleotide sequence ID" value="NZ_BAAAPE010000013.1"/>
</dbReference>
<feature type="transmembrane region" description="Helical" evidence="7">
    <location>
        <begin position="503"/>
        <end position="523"/>
    </location>
</feature>
<dbReference type="PANTHER" id="PTHR30572:SF4">
    <property type="entry name" value="ABC TRANSPORTER PERMEASE YTRF"/>
    <property type="match status" value="1"/>
</dbReference>
<dbReference type="Pfam" id="PF12704">
    <property type="entry name" value="MacB_PCD"/>
    <property type="match status" value="1"/>
</dbReference>
<organism evidence="10 11">
    <name type="scientific">Streptomyces albiaxialis</name>
    <dbReference type="NCBI Taxonomy" id="329523"/>
    <lineage>
        <taxon>Bacteria</taxon>
        <taxon>Bacillati</taxon>
        <taxon>Actinomycetota</taxon>
        <taxon>Actinomycetes</taxon>
        <taxon>Kitasatosporales</taxon>
        <taxon>Streptomycetaceae</taxon>
        <taxon>Streptomyces</taxon>
    </lineage>
</organism>
<dbReference type="EMBL" id="BAAAPE010000013">
    <property type="protein sequence ID" value="GAA2089223.1"/>
    <property type="molecule type" value="Genomic_DNA"/>
</dbReference>
<dbReference type="Proteomes" id="UP001500016">
    <property type="component" value="Unassembled WGS sequence"/>
</dbReference>
<evidence type="ECO:0000313" key="10">
    <source>
        <dbReference type="EMBL" id="GAA2089223.1"/>
    </source>
</evidence>
<keyword evidence="5 7" id="KW-0472">Membrane</keyword>
<evidence type="ECO:0000256" key="2">
    <source>
        <dbReference type="ARBA" id="ARBA00022475"/>
    </source>
</evidence>
<sequence length="852" mass="87514">MKPTRRSFVPNGLARAAVRFKPASFAGTFVALLMAAMIISACGYLAETGLRASAPPERYAQAPVVVTADQYAHLITGKGEDRSDAGDLLPGTARLDAAATVRAARAVDGVARAVPDVTFRLRHGGTGLTAHGWGSHAFTGARITDGSAPRTAGDAVLDAATAERLRAAPGDRIALTTPHGERKVRVSGVAAGRGSGAEGPAVWFTDRQAMALAGHPGKADALAVLPARGTPAADVARALKDDKAFGKATATTGASVRTGDGRGEAEGSDIGYAKETLEALGFSFGGIAALTAVFTASGTVALSVAQRRREFALLRAIGATPRQIRRSLATEALFVAPLAGLLGCLPGLALARWWFGELRSRGAVPGTLELRTTMTPVWISAGTVVVTALLAGYLAARRPSKIRPGQALAESAVERFRPGVVRTVLGAGALVGGVLLARLAATEGGEDAANLALGVVMCLMLAVALLGQYLAKACSWLLGLPLRAGSASSELAAANSWAHARRLASAVTPVVLAMAFCSTLVFLQTSQDRQTEIQQREGMRADHIVSGGDTGLPTTAAARAAAAPGVSEAVGILRTQVLVKVRSGGETLLQSAETQGVGAPGRDLARVQDLDVREGSLDGLRAGTVALDRLLAEGADARPGDRVSIRLPDGTRARPKIAAVYARGTGLPAVTLPRAALEGHVTSAYDTEVLVREARGADGAAVARSLSALGEVADRESYAQAQDRDRAVNAWGNRTMAAVLAGFAAVAAANTLVMTIAERRRELGTLRLIGSTRRQVLRMVHWEAVVVALSGIGLGTGIALVTLVPMIDGLFGAAPYIPPALYAAFAGSILALALLATTLPARNALRAPGGTG</sequence>
<feature type="transmembrane region" description="Helical" evidence="7">
    <location>
        <begin position="736"/>
        <end position="758"/>
    </location>
</feature>
<keyword evidence="11" id="KW-1185">Reference proteome</keyword>
<gene>
    <name evidence="10" type="ORF">GCM10009801_53400</name>
</gene>
<protein>
    <submittedName>
        <fullName evidence="10">ABC transporter permease</fullName>
    </submittedName>
</protein>
<feature type="transmembrane region" description="Helical" evidence="7">
    <location>
        <begin position="816"/>
        <end position="836"/>
    </location>
</feature>